<organism evidence="2 3">
    <name type="scientific">Sungouiella intermedia</name>
    <dbReference type="NCBI Taxonomy" id="45354"/>
    <lineage>
        <taxon>Eukaryota</taxon>
        <taxon>Fungi</taxon>
        <taxon>Dikarya</taxon>
        <taxon>Ascomycota</taxon>
        <taxon>Saccharomycotina</taxon>
        <taxon>Pichiomycetes</taxon>
        <taxon>Metschnikowiaceae</taxon>
        <taxon>Sungouiella</taxon>
    </lineage>
</organism>
<evidence type="ECO:0000313" key="3">
    <source>
        <dbReference type="Proteomes" id="UP000182334"/>
    </source>
</evidence>
<dbReference type="InterPro" id="IPR011611">
    <property type="entry name" value="PfkB_dom"/>
</dbReference>
<keyword evidence="3" id="KW-1185">Reference proteome</keyword>
<gene>
    <name evidence="2" type="ORF">SAMEA4029010_CIC11G00000000075</name>
</gene>
<dbReference type="Pfam" id="PF00294">
    <property type="entry name" value="PfkB"/>
    <property type="match status" value="1"/>
</dbReference>
<feature type="domain" description="Carbohydrate kinase PfkB" evidence="1">
    <location>
        <begin position="182"/>
        <end position="304"/>
    </location>
</feature>
<dbReference type="EMBL" id="LT635757">
    <property type="protein sequence ID" value="SGZ48976.1"/>
    <property type="molecule type" value="Genomic_DNA"/>
</dbReference>
<name>A0A1L0BD33_9ASCO</name>
<dbReference type="Gene3D" id="3.40.1190.20">
    <property type="match status" value="1"/>
</dbReference>
<protein>
    <submittedName>
        <fullName evidence="2">CIC11C00000000075</fullName>
    </submittedName>
</protein>
<evidence type="ECO:0000313" key="2">
    <source>
        <dbReference type="EMBL" id="SGZ48976.1"/>
    </source>
</evidence>
<sequence>MGFQQGTGPLFTTLGLFIIDENIYPKSWGRESEYNIIGGGASYAIVGSRFVTGPKYSKDIYGIIDKGSDFPNEVEEEIRSWGTGTLFREDKSRLTTRGANVYHEDGVREFVYRSTKKRIEAVDVIDTGLVHLSCFHFCCSVERCEESIDIFNKLNVDSGVKPMYVFEPFPEVCVAQNFGSLTGMLHKVTVFTPNLNEAAGFAGLQKLPQTIDEIRQLALVFLPHMQGGSVVLRCGELGSLILNDSVEIFLPAFHQDQSKVVDVTGAGNTFCGAYITALRLSDDDIYAGILATLASGCAIEHLGVPKLENEKWNGLTVKERFNHYVEENGQLFQDLDLTKWENLLS</sequence>
<evidence type="ECO:0000259" key="1">
    <source>
        <dbReference type="Pfam" id="PF00294"/>
    </source>
</evidence>
<dbReference type="InterPro" id="IPR029056">
    <property type="entry name" value="Ribokinase-like"/>
</dbReference>
<proteinExistence type="predicted"/>
<dbReference type="OrthoDB" id="497927at2759"/>
<accession>A0A1L0BD33</accession>
<dbReference type="PANTHER" id="PTHR47098:SF2">
    <property type="entry name" value="PROTEIN MAK32"/>
    <property type="match status" value="1"/>
</dbReference>
<dbReference type="SUPFAM" id="SSF53613">
    <property type="entry name" value="Ribokinase-like"/>
    <property type="match status" value="1"/>
</dbReference>
<dbReference type="STRING" id="45354.A0A1L0BD33"/>
<dbReference type="PANTHER" id="PTHR47098">
    <property type="entry name" value="PROTEIN MAK32"/>
    <property type="match status" value="1"/>
</dbReference>
<dbReference type="AlphaFoldDB" id="A0A1L0BD33"/>
<dbReference type="Proteomes" id="UP000182334">
    <property type="component" value="Chromosome II"/>
</dbReference>
<reference evidence="2 3" key="1">
    <citation type="submission" date="2016-10" db="EMBL/GenBank/DDBJ databases">
        <authorList>
            <person name="de Groot N.N."/>
        </authorList>
    </citation>
    <scope>NUCLEOTIDE SEQUENCE [LARGE SCALE GENOMIC DNA]</scope>
    <source>
        <strain evidence="2 3">CBS 141442</strain>
    </source>
</reference>